<accession>D3RXR4</accession>
<keyword evidence="3" id="KW-1185">Reference proteome</keyword>
<dbReference type="RefSeq" id="WP_012965620.1">
    <property type="nucleotide sequence ID" value="NC_013849.1"/>
</dbReference>
<reference evidence="2 3" key="2">
    <citation type="journal article" date="2011" name="Stand. Genomic Sci.">
        <title>Complete genome sequence of Ferroglobus placidus AEDII12DO.</title>
        <authorList>
            <person name="Anderson I."/>
            <person name="Risso C."/>
            <person name="Holmes D."/>
            <person name="Lucas S."/>
            <person name="Copeland A."/>
            <person name="Lapidus A."/>
            <person name="Cheng J.F."/>
            <person name="Bruce D."/>
            <person name="Goodwin L."/>
            <person name="Pitluck S."/>
            <person name="Saunders E."/>
            <person name="Brettin T."/>
            <person name="Detter J.C."/>
            <person name="Han C."/>
            <person name="Tapia R."/>
            <person name="Larimer F."/>
            <person name="Land M."/>
            <person name="Hauser L."/>
            <person name="Woyke T."/>
            <person name="Lovley D."/>
            <person name="Kyrpides N."/>
            <person name="Ivanova N."/>
        </authorList>
    </citation>
    <scope>NUCLEOTIDE SEQUENCE [LARGE SCALE GENOMIC DNA]</scope>
    <source>
        <strain evidence="3">DSM 10642 / AEDII12DO</strain>
    </source>
</reference>
<name>D3RXR4_FERPA</name>
<gene>
    <name evidence="2" type="ordered locus">Ferp_1118</name>
</gene>
<evidence type="ECO:0000256" key="1">
    <source>
        <dbReference type="SAM" id="Phobius"/>
    </source>
</evidence>
<reference evidence="3" key="1">
    <citation type="submission" date="2010-02" db="EMBL/GenBank/DDBJ databases">
        <title>Complete sequence of Ferroglobus placidus DSM 10642.</title>
        <authorList>
            <consortium name="US DOE Joint Genome Institute"/>
            <person name="Lucas S."/>
            <person name="Copeland A."/>
            <person name="Lapidus A."/>
            <person name="Cheng J.-F."/>
            <person name="Bruce D."/>
            <person name="Goodwin L."/>
            <person name="Pitluck S."/>
            <person name="Saunders E."/>
            <person name="Brettin T."/>
            <person name="Detter J.C."/>
            <person name="Han C."/>
            <person name="Tapia R."/>
            <person name="Larimer F."/>
            <person name="Land M."/>
            <person name="Hauser L."/>
            <person name="Kyrpides N."/>
            <person name="Ivanova N."/>
            <person name="Holmes D."/>
            <person name="Lovley D."/>
            <person name="Kyrpides N."/>
            <person name="Anderson I.J."/>
            <person name="Woyke T."/>
        </authorList>
    </citation>
    <scope>NUCLEOTIDE SEQUENCE [LARGE SCALE GENOMIC DNA]</scope>
    <source>
        <strain evidence="3">DSM 10642 / AEDII12DO</strain>
    </source>
</reference>
<keyword evidence="1" id="KW-1133">Transmembrane helix</keyword>
<dbReference type="EMBL" id="CP001899">
    <property type="protein sequence ID" value="ADC65277.1"/>
    <property type="molecule type" value="Genomic_DNA"/>
</dbReference>
<keyword evidence="1" id="KW-0472">Membrane</keyword>
<proteinExistence type="predicted"/>
<organism evidence="2 3">
    <name type="scientific">Ferroglobus placidus (strain DSM 10642 / AEDII12DO)</name>
    <dbReference type="NCBI Taxonomy" id="589924"/>
    <lineage>
        <taxon>Archaea</taxon>
        <taxon>Methanobacteriati</taxon>
        <taxon>Methanobacteriota</taxon>
        <taxon>Archaeoglobi</taxon>
        <taxon>Archaeoglobales</taxon>
        <taxon>Archaeoglobaceae</taxon>
        <taxon>Ferroglobus</taxon>
    </lineage>
</organism>
<evidence type="ECO:0000313" key="2">
    <source>
        <dbReference type="EMBL" id="ADC65277.1"/>
    </source>
</evidence>
<dbReference type="GeneID" id="8778629"/>
<evidence type="ECO:0000313" key="3">
    <source>
        <dbReference type="Proteomes" id="UP000002613"/>
    </source>
</evidence>
<dbReference type="OrthoDB" id="118020at2157"/>
<dbReference type="PaxDb" id="589924-Ferp_1118"/>
<dbReference type="eggNOG" id="arCOG02425">
    <property type="taxonomic scope" value="Archaea"/>
</dbReference>
<sequence>MKEDKALTPTFGVLLALAITVLLSAMFYSGIDFSKLKEPIFAVLGISEKITPHEAGLGNTSQIVKIYNNGGDSIYVGKVKLVVKIYRDGELLKQVACQGFPVNNFSEAFCSGDDIIDESDLGYTVLGELHKSSDGYFSSGEFIGFRIKSDSVKLERGDVVQVEVIDIESGLILAKLEKIV</sequence>
<protein>
    <submittedName>
        <fullName evidence="2">Uncharacterized protein</fullName>
    </submittedName>
</protein>
<keyword evidence="1" id="KW-0812">Transmembrane</keyword>
<feature type="transmembrane region" description="Helical" evidence="1">
    <location>
        <begin position="6"/>
        <end position="28"/>
    </location>
</feature>
<dbReference type="AlphaFoldDB" id="D3RXR4"/>
<dbReference type="STRING" id="589924.Ferp_1118"/>
<dbReference type="HOGENOM" id="CLU_1492927_0_0_2"/>
<dbReference type="KEGG" id="fpl:Ferp_1118"/>
<dbReference type="Proteomes" id="UP000002613">
    <property type="component" value="Chromosome"/>
</dbReference>